<keyword evidence="1 2" id="KW-0378">Hydrolase</keyword>
<dbReference type="AlphaFoldDB" id="A0A1W0WNI8"/>
<comment type="cofactor">
    <cofactor evidence="1 2">
        <name>Zn(2+)</name>
        <dbReference type="ChEBI" id="CHEBI:29105"/>
    </cofactor>
    <text evidence="1 2">Binds 1 zinc ion per subunit.</text>
</comment>
<protein>
    <recommendedName>
        <fullName evidence="2">Metalloendopeptidase</fullName>
        <ecNumber evidence="2">3.4.24.-</ecNumber>
    </recommendedName>
</protein>
<dbReference type="EC" id="3.4.24.-" evidence="2"/>
<comment type="caution">
    <text evidence="5">The sequence shown here is derived from an EMBL/GenBank/DDBJ whole genome shotgun (WGS) entry which is preliminary data.</text>
</comment>
<feature type="binding site" evidence="1">
    <location>
        <position position="95"/>
    </location>
    <ligand>
        <name>Zn(2+)</name>
        <dbReference type="ChEBI" id="CHEBI:29105"/>
        <note>catalytic</note>
    </ligand>
</feature>
<feature type="active site" evidence="1">
    <location>
        <position position="92"/>
    </location>
</feature>
<dbReference type="PROSITE" id="PS51864">
    <property type="entry name" value="ASTACIN"/>
    <property type="match status" value="1"/>
</dbReference>
<dbReference type="GO" id="GO:0004222">
    <property type="term" value="F:metalloendopeptidase activity"/>
    <property type="evidence" value="ECO:0007669"/>
    <property type="project" value="UniProtKB-UniRule"/>
</dbReference>
<dbReference type="InterPro" id="IPR024079">
    <property type="entry name" value="MetalloPept_cat_dom_sf"/>
</dbReference>
<dbReference type="Proteomes" id="UP000192578">
    <property type="component" value="Unassembled WGS sequence"/>
</dbReference>
<dbReference type="InterPro" id="IPR006026">
    <property type="entry name" value="Peptidase_Metallo"/>
</dbReference>
<dbReference type="PANTHER" id="PTHR10127:SF886">
    <property type="entry name" value="ASTACIN-LIKE METALLOENDOPEPTIDASE"/>
    <property type="match status" value="1"/>
</dbReference>
<keyword evidence="1 2" id="KW-0479">Metal-binding</keyword>
<dbReference type="PRINTS" id="PR00480">
    <property type="entry name" value="ASTACIN"/>
</dbReference>
<gene>
    <name evidence="5" type="ORF">BV898_09100</name>
</gene>
<dbReference type="CDD" id="cd04280">
    <property type="entry name" value="ZnMc_astacin_like"/>
    <property type="match status" value="1"/>
</dbReference>
<evidence type="ECO:0000256" key="2">
    <source>
        <dbReference type="RuleBase" id="RU361183"/>
    </source>
</evidence>
<dbReference type="OrthoDB" id="291007at2759"/>
<dbReference type="GO" id="GO:0006508">
    <property type="term" value="P:proteolysis"/>
    <property type="evidence" value="ECO:0007669"/>
    <property type="project" value="UniProtKB-KW"/>
</dbReference>
<keyword evidence="6" id="KW-1185">Reference proteome</keyword>
<dbReference type="GO" id="GO:0008270">
    <property type="term" value="F:zinc ion binding"/>
    <property type="evidence" value="ECO:0007669"/>
    <property type="project" value="UniProtKB-UniRule"/>
</dbReference>
<dbReference type="Gene3D" id="3.40.390.10">
    <property type="entry name" value="Collagenase (Catalytic Domain)"/>
    <property type="match status" value="1"/>
</dbReference>
<feature type="compositionally biased region" description="Basic and acidic residues" evidence="3">
    <location>
        <begin position="208"/>
        <end position="229"/>
    </location>
</feature>
<keyword evidence="1 2" id="KW-0645">Protease</keyword>
<dbReference type="Pfam" id="PF01400">
    <property type="entry name" value="Astacin"/>
    <property type="match status" value="1"/>
</dbReference>
<keyword evidence="1 2" id="KW-0862">Zinc</keyword>
<feature type="binding site" evidence="1">
    <location>
        <position position="91"/>
    </location>
    <ligand>
        <name>Zn(2+)</name>
        <dbReference type="ChEBI" id="CHEBI:29105"/>
        <note>catalytic</note>
    </ligand>
</feature>
<evidence type="ECO:0000313" key="5">
    <source>
        <dbReference type="EMBL" id="OQV16742.1"/>
    </source>
</evidence>
<dbReference type="SUPFAM" id="SSF55486">
    <property type="entry name" value="Metalloproteases ('zincins'), catalytic domain"/>
    <property type="match status" value="1"/>
</dbReference>
<feature type="binding site" evidence="1">
    <location>
        <position position="101"/>
    </location>
    <ligand>
        <name>Zn(2+)</name>
        <dbReference type="ChEBI" id="CHEBI:29105"/>
        <note>catalytic</note>
    </ligand>
</feature>
<accession>A0A1W0WNI8</accession>
<feature type="region of interest" description="Disordered" evidence="3">
    <location>
        <begin position="205"/>
        <end position="233"/>
    </location>
</feature>
<dbReference type="EMBL" id="MTYJ01000070">
    <property type="protein sequence ID" value="OQV16742.1"/>
    <property type="molecule type" value="Genomic_DNA"/>
</dbReference>
<evidence type="ECO:0000313" key="6">
    <source>
        <dbReference type="Proteomes" id="UP000192578"/>
    </source>
</evidence>
<dbReference type="PANTHER" id="PTHR10127">
    <property type="entry name" value="DISCOIDIN, CUB, EGF, LAMININ , AND ZINC METALLOPROTEASE DOMAIN CONTAINING"/>
    <property type="match status" value="1"/>
</dbReference>
<dbReference type="SMART" id="SM00235">
    <property type="entry name" value="ZnMc"/>
    <property type="match status" value="1"/>
</dbReference>
<dbReference type="InterPro" id="IPR001506">
    <property type="entry name" value="Peptidase_M12A"/>
</dbReference>
<sequence>MRAEKSRWPKAIVPYAFSNNYGDDQKRQILRAMDGFNETCVSFIERTDETNYLHIGPGSQACFSDVGNKRTGKQIVGLVTECLEQMGTIQHELMHALGFYHEQSRKDRDKYVEIEWDHIKEEGRNQFFSYNWNTVDYSYDFGSVMHYDEYMFSRSVKRGLWTIRPRPEYADEAAADSPTGKIGQRTGLRGSPFFRIRSFNYNNNHNNDYGKSDQEEEIHHQAEAQDKAPTKVAPWSTPDSYTFVPSARAVPVASSTGHAAAKDREMDRNVVEGDIAGVDLDVLMEVSKLAKRTTECGGKIPLAESNRPLCLFQQLRSRRRLTVVAVLLAVDLDCRAIEGLDVQIELRPSTGWQKNGHSLMTGFGEPLTQMLKSVVQQPLDSACETTITASNEIVTASSAAREQRRTIAIRGLPDCASDDI</sequence>
<comment type="caution">
    <text evidence="1">Lacks conserved residue(s) required for the propagation of feature annotation.</text>
</comment>
<reference evidence="6" key="1">
    <citation type="submission" date="2017-01" db="EMBL/GenBank/DDBJ databases">
        <title>Comparative genomics of anhydrobiosis in the tardigrade Hypsibius dujardini.</title>
        <authorList>
            <person name="Yoshida Y."/>
            <person name="Koutsovoulos G."/>
            <person name="Laetsch D."/>
            <person name="Stevens L."/>
            <person name="Kumar S."/>
            <person name="Horikawa D."/>
            <person name="Ishino K."/>
            <person name="Komine S."/>
            <person name="Tomita M."/>
            <person name="Blaxter M."/>
            <person name="Arakawa K."/>
        </authorList>
    </citation>
    <scope>NUCLEOTIDE SEQUENCE [LARGE SCALE GENOMIC DNA]</scope>
    <source>
        <strain evidence="6">Z151</strain>
    </source>
</reference>
<evidence type="ECO:0000256" key="3">
    <source>
        <dbReference type="SAM" id="MobiDB-lite"/>
    </source>
</evidence>
<proteinExistence type="predicted"/>
<keyword evidence="1 2" id="KW-0482">Metalloprotease</keyword>
<dbReference type="InterPro" id="IPR034035">
    <property type="entry name" value="Astacin-like_dom"/>
</dbReference>
<feature type="domain" description="Peptidase M12A" evidence="4">
    <location>
        <begin position="1"/>
        <end position="212"/>
    </location>
</feature>
<evidence type="ECO:0000259" key="4">
    <source>
        <dbReference type="PROSITE" id="PS51864"/>
    </source>
</evidence>
<organism evidence="5 6">
    <name type="scientific">Hypsibius exemplaris</name>
    <name type="common">Freshwater tardigrade</name>
    <dbReference type="NCBI Taxonomy" id="2072580"/>
    <lineage>
        <taxon>Eukaryota</taxon>
        <taxon>Metazoa</taxon>
        <taxon>Ecdysozoa</taxon>
        <taxon>Tardigrada</taxon>
        <taxon>Eutardigrada</taxon>
        <taxon>Parachela</taxon>
        <taxon>Hypsibioidea</taxon>
        <taxon>Hypsibiidae</taxon>
        <taxon>Hypsibius</taxon>
    </lineage>
</organism>
<name>A0A1W0WNI8_HYPEX</name>
<evidence type="ECO:0000256" key="1">
    <source>
        <dbReference type="PROSITE-ProRule" id="PRU01211"/>
    </source>
</evidence>